<feature type="chain" id="PRO_5040308553" description="DUF1996 domain-containing protein" evidence="1">
    <location>
        <begin position="19"/>
        <end position="338"/>
    </location>
</feature>
<keyword evidence="4" id="KW-1185">Reference proteome</keyword>
<dbReference type="EMBL" id="ML976620">
    <property type="protein sequence ID" value="KAF1840173.1"/>
    <property type="molecule type" value="Genomic_DNA"/>
</dbReference>
<dbReference type="PANTHER" id="PTHR43662:SF3">
    <property type="entry name" value="DOMAIN PROTEIN, PUTATIVE (AFU_ORTHOLOGUE AFUA_6G11970)-RELATED"/>
    <property type="match status" value="1"/>
</dbReference>
<evidence type="ECO:0000313" key="4">
    <source>
        <dbReference type="Proteomes" id="UP000800039"/>
    </source>
</evidence>
<evidence type="ECO:0000313" key="3">
    <source>
        <dbReference type="EMBL" id="KAF1840173.1"/>
    </source>
</evidence>
<organism evidence="3 4">
    <name type="scientific">Cucurbitaria berberidis CBS 394.84</name>
    <dbReference type="NCBI Taxonomy" id="1168544"/>
    <lineage>
        <taxon>Eukaryota</taxon>
        <taxon>Fungi</taxon>
        <taxon>Dikarya</taxon>
        <taxon>Ascomycota</taxon>
        <taxon>Pezizomycotina</taxon>
        <taxon>Dothideomycetes</taxon>
        <taxon>Pleosporomycetidae</taxon>
        <taxon>Pleosporales</taxon>
        <taxon>Pleosporineae</taxon>
        <taxon>Cucurbitariaceae</taxon>
        <taxon>Cucurbitaria</taxon>
    </lineage>
</organism>
<sequence length="338" mass="37358">MFWNHAITFALAVSVVHADKMLRFSCSQLVTQRLDPVVQPGRNPSQHVHQVVGGSKDAFNVTMDPKTLDIPAEASCTTCTFTEDLSNYWTPTMYFRARNGTFKRVPQMANVGFNGANGGMTVYYTTPDDSSVNITAFAPGFRMVVGDPTKRAQSFDGAMNSYRCYTGKNFEPNPFGVSANDTNTFPKQYCAGGVRVAIFFPTCWDGKNLDSPDHKSHVTSGYNGCPSSHPVRLPQVFLETVWDTGVFPQSEWPTDGSQPFVWAQGDGTGYGHHADYVFGWKGDSLQRAMNARCDFMGCKELKTQSFDTGNKCVQKPVVNEMLDGWLETLPGNMTVSYS</sequence>
<dbReference type="Pfam" id="PF09362">
    <property type="entry name" value="DUF1996"/>
    <property type="match status" value="1"/>
</dbReference>
<keyword evidence="1" id="KW-0732">Signal</keyword>
<dbReference type="PANTHER" id="PTHR43662">
    <property type="match status" value="1"/>
</dbReference>
<comment type="caution">
    <text evidence="3">The sequence shown here is derived from an EMBL/GenBank/DDBJ whole genome shotgun (WGS) entry which is preliminary data.</text>
</comment>
<protein>
    <recommendedName>
        <fullName evidence="2">DUF1996 domain-containing protein</fullName>
    </recommendedName>
</protein>
<gene>
    <name evidence="3" type="ORF">K460DRAFT_399177</name>
</gene>
<evidence type="ECO:0000259" key="2">
    <source>
        <dbReference type="Pfam" id="PF09362"/>
    </source>
</evidence>
<reference evidence="3" key="1">
    <citation type="submission" date="2020-01" db="EMBL/GenBank/DDBJ databases">
        <authorList>
            <consortium name="DOE Joint Genome Institute"/>
            <person name="Haridas S."/>
            <person name="Albert R."/>
            <person name="Binder M."/>
            <person name="Bloem J."/>
            <person name="Labutti K."/>
            <person name="Salamov A."/>
            <person name="Andreopoulos B."/>
            <person name="Baker S.E."/>
            <person name="Barry K."/>
            <person name="Bills G."/>
            <person name="Bluhm B.H."/>
            <person name="Cannon C."/>
            <person name="Castanera R."/>
            <person name="Culley D.E."/>
            <person name="Daum C."/>
            <person name="Ezra D."/>
            <person name="Gonzalez J.B."/>
            <person name="Henrissat B."/>
            <person name="Kuo A."/>
            <person name="Liang C."/>
            <person name="Lipzen A."/>
            <person name="Lutzoni F."/>
            <person name="Magnuson J."/>
            <person name="Mondo S."/>
            <person name="Nolan M."/>
            <person name="Ohm R."/>
            <person name="Pangilinan J."/>
            <person name="Park H.-J."/>
            <person name="Ramirez L."/>
            <person name="Alfaro M."/>
            <person name="Sun H."/>
            <person name="Tritt A."/>
            <person name="Yoshinaga Y."/>
            <person name="Zwiers L.-H."/>
            <person name="Turgeon B.G."/>
            <person name="Goodwin S.B."/>
            <person name="Spatafora J.W."/>
            <person name="Crous P.W."/>
            <person name="Grigoriev I.V."/>
        </authorList>
    </citation>
    <scope>NUCLEOTIDE SEQUENCE</scope>
    <source>
        <strain evidence="3">CBS 394.84</strain>
    </source>
</reference>
<dbReference type="AlphaFoldDB" id="A0A9P4L3V0"/>
<proteinExistence type="predicted"/>
<dbReference type="OrthoDB" id="74764at2759"/>
<accession>A0A9P4L3V0</accession>
<dbReference type="RefSeq" id="XP_040782736.1">
    <property type="nucleotide sequence ID" value="XM_040936229.1"/>
</dbReference>
<name>A0A9P4L3V0_9PLEO</name>
<dbReference type="Proteomes" id="UP000800039">
    <property type="component" value="Unassembled WGS sequence"/>
</dbReference>
<evidence type="ECO:0000256" key="1">
    <source>
        <dbReference type="SAM" id="SignalP"/>
    </source>
</evidence>
<feature type="domain" description="DUF1996" evidence="2">
    <location>
        <begin position="35"/>
        <end position="280"/>
    </location>
</feature>
<feature type="signal peptide" evidence="1">
    <location>
        <begin position="1"/>
        <end position="18"/>
    </location>
</feature>
<dbReference type="GeneID" id="63853479"/>
<dbReference type="InterPro" id="IPR018535">
    <property type="entry name" value="DUF1996"/>
</dbReference>